<keyword evidence="2 3" id="KW-0143">Chaperone</keyword>
<dbReference type="PRINTS" id="PR00773">
    <property type="entry name" value="GRPEPROTEIN"/>
</dbReference>
<dbReference type="Gene3D" id="2.30.22.10">
    <property type="entry name" value="Head domain of nucleotide exchange factor GrpE"/>
    <property type="match status" value="1"/>
</dbReference>
<comment type="function">
    <text evidence="3 4">Participates actively in the response to hyperosmotic and heat shock by preventing the aggregation of stress-denatured proteins, in association with DnaK and GrpE. It is the nucleotide exchange factor for DnaK and may function as a thermosensor. Unfolded proteins bind initially to DnaJ; upon interaction with the DnaJ-bound protein, DnaK hydrolyzes its bound ATP, resulting in the formation of a stable complex. GrpE releases ADP from DnaK; ATP binding to DnaK triggers the release of the substrate protein, thus completing the reaction cycle. Several rounds of ATP-dependent interactions between DnaJ, DnaK and GrpE are required for fully efficient folding.</text>
</comment>
<dbReference type="InterPro" id="IPR009012">
    <property type="entry name" value="GrpE_head"/>
</dbReference>
<dbReference type="RefSeq" id="WP_382362842.1">
    <property type="nucleotide sequence ID" value="NZ_JBHLWV010000016.1"/>
</dbReference>
<comment type="subcellular location">
    <subcellularLocation>
        <location evidence="3">Cytoplasm</location>
    </subcellularLocation>
</comment>
<comment type="similarity">
    <text evidence="1 3 5">Belongs to the GrpE family.</text>
</comment>
<protein>
    <recommendedName>
        <fullName evidence="3 4">Protein GrpE</fullName>
    </recommendedName>
    <alternativeName>
        <fullName evidence="3">HSP-70 cofactor</fullName>
    </alternativeName>
</protein>
<dbReference type="EMBL" id="JBHLWV010000016">
    <property type="protein sequence ID" value="MFC0314777.1"/>
    <property type="molecule type" value="Genomic_DNA"/>
</dbReference>
<dbReference type="PANTHER" id="PTHR21237:SF23">
    <property type="entry name" value="GRPE PROTEIN HOMOLOG, MITOCHONDRIAL"/>
    <property type="match status" value="1"/>
</dbReference>
<evidence type="ECO:0000256" key="2">
    <source>
        <dbReference type="ARBA" id="ARBA00023186"/>
    </source>
</evidence>
<dbReference type="Proteomes" id="UP001589783">
    <property type="component" value="Unassembled WGS sequence"/>
</dbReference>
<dbReference type="Pfam" id="PF01025">
    <property type="entry name" value="GrpE"/>
    <property type="match status" value="1"/>
</dbReference>
<evidence type="ECO:0000256" key="6">
    <source>
        <dbReference type="SAM" id="MobiDB-lite"/>
    </source>
</evidence>
<dbReference type="InterPro" id="IPR000740">
    <property type="entry name" value="GrpE"/>
</dbReference>
<evidence type="ECO:0000256" key="1">
    <source>
        <dbReference type="ARBA" id="ARBA00009054"/>
    </source>
</evidence>
<evidence type="ECO:0000313" key="7">
    <source>
        <dbReference type="EMBL" id="MFC0314777.1"/>
    </source>
</evidence>
<name>A0ABV6H7D7_9ACTN</name>
<proteinExistence type="inferred from homology"/>
<keyword evidence="3 4" id="KW-0346">Stress response</keyword>
<keyword evidence="3" id="KW-0963">Cytoplasm</keyword>
<organism evidence="7 8">
    <name type="scientific">Gordonia phosphorivorans</name>
    <dbReference type="NCBI Taxonomy" id="1056982"/>
    <lineage>
        <taxon>Bacteria</taxon>
        <taxon>Bacillati</taxon>
        <taxon>Actinomycetota</taxon>
        <taxon>Actinomycetes</taxon>
        <taxon>Mycobacteriales</taxon>
        <taxon>Gordoniaceae</taxon>
        <taxon>Gordonia</taxon>
    </lineage>
</organism>
<evidence type="ECO:0000313" key="8">
    <source>
        <dbReference type="Proteomes" id="UP001589783"/>
    </source>
</evidence>
<keyword evidence="8" id="KW-1185">Reference proteome</keyword>
<dbReference type="NCBIfam" id="NF010761">
    <property type="entry name" value="PRK14164.1"/>
    <property type="match status" value="1"/>
</dbReference>
<dbReference type="SUPFAM" id="SSF51064">
    <property type="entry name" value="Head domain of nucleotide exchange factor GrpE"/>
    <property type="match status" value="1"/>
</dbReference>
<dbReference type="InterPro" id="IPR013805">
    <property type="entry name" value="GrpE_CC"/>
</dbReference>
<comment type="subunit">
    <text evidence="3">Homodimer.</text>
</comment>
<dbReference type="PROSITE" id="PS01071">
    <property type="entry name" value="GRPE"/>
    <property type="match status" value="1"/>
</dbReference>
<evidence type="ECO:0000256" key="4">
    <source>
        <dbReference type="RuleBase" id="RU000639"/>
    </source>
</evidence>
<evidence type="ECO:0000256" key="5">
    <source>
        <dbReference type="RuleBase" id="RU004478"/>
    </source>
</evidence>
<evidence type="ECO:0000256" key="3">
    <source>
        <dbReference type="HAMAP-Rule" id="MF_01151"/>
    </source>
</evidence>
<feature type="region of interest" description="Disordered" evidence="6">
    <location>
        <begin position="1"/>
        <end position="44"/>
    </location>
</feature>
<dbReference type="Gene3D" id="3.90.20.20">
    <property type="match status" value="1"/>
</dbReference>
<comment type="caution">
    <text evidence="7">The sequence shown here is derived from an EMBL/GenBank/DDBJ whole genome shotgun (WGS) entry which is preliminary data.</text>
</comment>
<dbReference type="SUPFAM" id="SSF58014">
    <property type="entry name" value="Coiled-coil domain of nucleotide exchange factor GrpE"/>
    <property type="match status" value="1"/>
</dbReference>
<sequence>MTQPGGADGTEPTVDAVTDESLTDETATAVGAEEAPAAEAAENSQVVELTEALQRERAQFVNFRRRSAEEFAQAAASGRQKLVDKLLPILDDLDRAREHGDLVDGPLKAFADKLGDVLTGEQLVKFGESGDTFDPELHEAIQNDATGAELVLGQVYRSGYRLGDKVIRHAMVTVTDPAPEGGDAPTAGGA</sequence>
<accession>A0ABV6H7D7</accession>
<feature type="compositionally biased region" description="Low complexity" evidence="6">
    <location>
        <begin position="25"/>
        <end position="42"/>
    </location>
</feature>
<dbReference type="HAMAP" id="MF_01151">
    <property type="entry name" value="GrpE"/>
    <property type="match status" value="1"/>
</dbReference>
<reference evidence="7 8" key="1">
    <citation type="submission" date="2024-09" db="EMBL/GenBank/DDBJ databases">
        <authorList>
            <person name="Sun Q."/>
            <person name="Mori K."/>
        </authorList>
    </citation>
    <scope>NUCLEOTIDE SEQUENCE [LARGE SCALE GENOMIC DNA]</scope>
    <source>
        <strain evidence="7 8">CCM 7957</strain>
    </source>
</reference>
<dbReference type="PANTHER" id="PTHR21237">
    <property type="entry name" value="GRPE PROTEIN"/>
    <property type="match status" value="1"/>
</dbReference>
<dbReference type="CDD" id="cd00446">
    <property type="entry name" value="GrpE"/>
    <property type="match status" value="1"/>
</dbReference>
<gene>
    <name evidence="3 7" type="primary">grpE</name>
    <name evidence="7" type="ORF">ACFFJD_07925</name>
</gene>